<organism evidence="6 7">
    <name type="scientific">Chironomus riparius</name>
    <dbReference type="NCBI Taxonomy" id="315576"/>
    <lineage>
        <taxon>Eukaryota</taxon>
        <taxon>Metazoa</taxon>
        <taxon>Ecdysozoa</taxon>
        <taxon>Arthropoda</taxon>
        <taxon>Hexapoda</taxon>
        <taxon>Insecta</taxon>
        <taxon>Pterygota</taxon>
        <taxon>Neoptera</taxon>
        <taxon>Endopterygota</taxon>
        <taxon>Diptera</taxon>
        <taxon>Nematocera</taxon>
        <taxon>Chironomoidea</taxon>
        <taxon>Chironomidae</taxon>
        <taxon>Chironominae</taxon>
        <taxon>Chironomus</taxon>
    </lineage>
</organism>
<dbReference type="InterPro" id="IPR036282">
    <property type="entry name" value="Glutathione-S-Trfase_C_sf"/>
</dbReference>
<keyword evidence="7" id="KW-1185">Reference proteome</keyword>
<dbReference type="InterPro" id="IPR051369">
    <property type="entry name" value="GST_Theta"/>
</dbReference>
<reference evidence="6" key="2">
    <citation type="submission" date="2022-10" db="EMBL/GenBank/DDBJ databases">
        <authorList>
            <consortium name="ENA_rothamsted_submissions"/>
            <consortium name="culmorum"/>
            <person name="King R."/>
        </authorList>
    </citation>
    <scope>NUCLEOTIDE SEQUENCE</scope>
</reference>
<dbReference type="SUPFAM" id="SSF52833">
    <property type="entry name" value="Thioredoxin-like"/>
    <property type="match status" value="1"/>
</dbReference>
<evidence type="ECO:0000259" key="5">
    <source>
        <dbReference type="PROSITE" id="PS50405"/>
    </source>
</evidence>
<evidence type="ECO:0000256" key="1">
    <source>
        <dbReference type="ARBA" id="ARBA00004496"/>
    </source>
</evidence>
<dbReference type="PANTHER" id="PTHR43917">
    <property type="match status" value="1"/>
</dbReference>
<dbReference type="AlphaFoldDB" id="A0A9N9WRB8"/>
<dbReference type="PANTHER" id="PTHR43917:SF8">
    <property type="entry name" value="GH16740P-RELATED"/>
    <property type="match status" value="1"/>
</dbReference>
<feature type="domain" description="GST C-terminal" evidence="5">
    <location>
        <begin position="92"/>
        <end position="235"/>
    </location>
</feature>
<reference evidence="6" key="1">
    <citation type="submission" date="2022-01" db="EMBL/GenBank/DDBJ databases">
        <authorList>
            <person name="King R."/>
        </authorList>
    </citation>
    <scope>NUCLEOTIDE SEQUENCE</scope>
</reference>
<protein>
    <recommendedName>
        <fullName evidence="8">Glutathione s-transferase</fullName>
    </recommendedName>
</protein>
<evidence type="ECO:0000313" key="6">
    <source>
        <dbReference type="EMBL" id="CAG9803147.1"/>
    </source>
</evidence>
<dbReference type="PROSITE" id="PS50404">
    <property type="entry name" value="GST_NTER"/>
    <property type="match status" value="1"/>
</dbReference>
<feature type="domain" description="GST N-terminal" evidence="4">
    <location>
        <begin position="3"/>
        <end position="86"/>
    </location>
</feature>
<dbReference type="EMBL" id="OU895878">
    <property type="protein sequence ID" value="CAG9803147.1"/>
    <property type="molecule type" value="Genomic_DNA"/>
</dbReference>
<dbReference type="Gene3D" id="1.20.1050.10">
    <property type="match status" value="1"/>
</dbReference>
<dbReference type="InterPro" id="IPR036249">
    <property type="entry name" value="Thioredoxin-like_sf"/>
</dbReference>
<dbReference type="SFLD" id="SFLDS00019">
    <property type="entry name" value="Glutathione_Transferase_(cytos"/>
    <property type="match status" value="1"/>
</dbReference>
<evidence type="ECO:0000256" key="2">
    <source>
        <dbReference type="ARBA" id="ARBA00022490"/>
    </source>
</evidence>
<dbReference type="GO" id="GO:0006749">
    <property type="term" value="P:glutathione metabolic process"/>
    <property type="evidence" value="ECO:0007669"/>
    <property type="project" value="TreeGrafter"/>
</dbReference>
<dbReference type="Gene3D" id="3.40.30.10">
    <property type="entry name" value="Glutaredoxin"/>
    <property type="match status" value="1"/>
</dbReference>
<dbReference type="InterPro" id="IPR040079">
    <property type="entry name" value="Glutathione_S-Trfase"/>
</dbReference>
<evidence type="ECO:0000313" key="7">
    <source>
        <dbReference type="Proteomes" id="UP001153620"/>
    </source>
</evidence>
<evidence type="ECO:0000256" key="3">
    <source>
        <dbReference type="RuleBase" id="RU003494"/>
    </source>
</evidence>
<dbReference type="GO" id="GO:0004364">
    <property type="term" value="F:glutathione transferase activity"/>
    <property type="evidence" value="ECO:0007669"/>
    <property type="project" value="TreeGrafter"/>
</dbReference>
<sequence length="254" mass="29840">MSSSFKLFYDYFSPLSRSIIILLEHNKVVYEKTSVALRKGEHLSKEYGQNVNRHHKVPVIHDNDGLRLAETVAIYHYLGRKGIISERWYPTDVKKLMKIDEFLQWNHNSLLLTTGSIFYEAWLKHFKDISGTEHGMMKNVRDPTNFVDIHNSLNMLENVWLENKKFLVDDEPTYAELIASCALMQVVGLRLFAIDNEKYPKVSRWLQDTKDYFNPEFDTAHQYIYKYGERFNGPPKIGLTIRAVLFLRNLMNKS</sequence>
<dbReference type="InterPro" id="IPR010987">
    <property type="entry name" value="Glutathione-S-Trfase_C-like"/>
</dbReference>
<dbReference type="InterPro" id="IPR004046">
    <property type="entry name" value="GST_C"/>
</dbReference>
<gene>
    <name evidence="6" type="ORF">CHIRRI_LOCUS6048</name>
</gene>
<evidence type="ECO:0008006" key="8">
    <source>
        <dbReference type="Google" id="ProtNLM"/>
    </source>
</evidence>
<comment type="similarity">
    <text evidence="3">Belongs to the GST superfamily.</text>
</comment>
<dbReference type="InterPro" id="IPR004045">
    <property type="entry name" value="Glutathione_S-Trfase_N"/>
</dbReference>
<dbReference type="Pfam" id="PF00043">
    <property type="entry name" value="GST_C"/>
    <property type="match status" value="1"/>
</dbReference>
<dbReference type="OrthoDB" id="422574at2759"/>
<dbReference type="Pfam" id="PF02798">
    <property type="entry name" value="GST_N"/>
    <property type="match status" value="1"/>
</dbReference>
<accession>A0A9N9WRB8</accession>
<comment type="subcellular location">
    <subcellularLocation>
        <location evidence="1">Cytoplasm</location>
    </subcellularLocation>
</comment>
<dbReference type="SFLD" id="SFLDG00358">
    <property type="entry name" value="Main_(cytGST)"/>
    <property type="match status" value="1"/>
</dbReference>
<evidence type="ECO:0000259" key="4">
    <source>
        <dbReference type="PROSITE" id="PS50404"/>
    </source>
</evidence>
<dbReference type="SUPFAM" id="SSF47616">
    <property type="entry name" value="GST C-terminal domain-like"/>
    <property type="match status" value="1"/>
</dbReference>
<keyword evidence="2" id="KW-0963">Cytoplasm</keyword>
<dbReference type="GO" id="GO:0005737">
    <property type="term" value="C:cytoplasm"/>
    <property type="evidence" value="ECO:0007669"/>
    <property type="project" value="UniProtKB-SubCell"/>
</dbReference>
<proteinExistence type="inferred from homology"/>
<dbReference type="PROSITE" id="PS50405">
    <property type="entry name" value="GST_CTER"/>
    <property type="match status" value="1"/>
</dbReference>
<dbReference type="Proteomes" id="UP001153620">
    <property type="component" value="Chromosome 2"/>
</dbReference>
<name>A0A9N9WRB8_9DIPT</name>